<dbReference type="GeneID" id="136808610"/>
<dbReference type="GO" id="GO:0005743">
    <property type="term" value="C:mitochondrial inner membrane"/>
    <property type="evidence" value="ECO:0007669"/>
    <property type="project" value="TreeGrafter"/>
</dbReference>
<protein>
    <submittedName>
        <fullName evidence="8">Uncharacterized protein</fullName>
    </submittedName>
</protein>
<dbReference type="GO" id="GO:0034551">
    <property type="term" value="P:mitochondrial respiratory chain complex III assembly"/>
    <property type="evidence" value="ECO:0007669"/>
    <property type="project" value="InterPro"/>
</dbReference>
<evidence type="ECO:0000256" key="6">
    <source>
        <dbReference type="ARBA" id="ARBA00023128"/>
    </source>
</evidence>
<dbReference type="PANTHER" id="PTHR13143">
    <property type="entry name" value="TETRATRICOPEPTIDE REPEAT PROTEIN 19"/>
    <property type="match status" value="1"/>
</dbReference>
<evidence type="ECO:0000256" key="4">
    <source>
        <dbReference type="ARBA" id="ARBA00022803"/>
    </source>
</evidence>
<proteinExistence type="inferred from homology"/>
<evidence type="ECO:0000256" key="5">
    <source>
        <dbReference type="ARBA" id="ARBA00022946"/>
    </source>
</evidence>
<keyword evidence="3" id="KW-0677">Repeat</keyword>
<organism evidence="8 9">
    <name type="scientific">Clytia hemisphaerica</name>
    <dbReference type="NCBI Taxonomy" id="252671"/>
    <lineage>
        <taxon>Eukaryota</taxon>
        <taxon>Metazoa</taxon>
        <taxon>Cnidaria</taxon>
        <taxon>Hydrozoa</taxon>
        <taxon>Hydroidolina</taxon>
        <taxon>Leptothecata</taxon>
        <taxon>Obeliida</taxon>
        <taxon>Clytiidae</taxon>
        <taxon>Clytia</taxon>
    </lineage>
</organism>
<dbReference type="EnsemblMetazoa" id="CLYHEMT007553.2">
    <property type="protein sequence ID" value="CLYHEMP007553.2"/>
    <property type="gene ID" value="CLYHEMG007553"/>
</dbReference>
<comment type="similarity">
    <text evidence="2">Belongs to the TTC19 family.</text>
</comment>
<dbReference type="Gene3D" id="1.25.40.10">
    <property type="entry name" value="Tetratricopeptide repeat domain"/>
    <property type="match status" value="2"/>
</dbReference>
<feature type="repeat" description="TPR" evidence="7">
    <location>
        <begin position="254"/>
        <end position="287"/>
    </location>
</feature>
<keyword evidence="4 7" id="KW-0802">TPR repeat</keyword>
<reference evidence="8" key="1">
    <citation type="submission" date="2021-01" db="UniProtKB">
        <authorList>
            <consortium name="EnsemblMetazoa"/>
        </authorList>
    </citation>
    <scope>IDENTIFICATION</scope>
</reference>
<evidence type="ECO:0000313" key="8">
    <source>
        <dbReference type="EnsemblMetazoa" id="CLYHEMP007553.2"/>
    </source>
</evidence>
<dbReference type="InterPro" id="IPR011990">
    <property type="entry name" value="TPR-like_helical_dom_sf"/>
</dbReference>
<sequence length="308" mass="35101">MQLKRSSLTSMKKRSCTLLQEKWSIDSILKLLKSFADSLKNCVKDQKYEEAIAHYQEARQLVQQVKMSSQTVQNKVVLNIVDQLGHLAYELGNWAEAEILLNQTLHIMKQCGTTEEEDVYIEIVLRLAKIDTVYERKDDAIEKFEFCIANLESKISVVDIYSEECSERITLYGLVLTEYGTYTREIGLLDESEKAFSKALNICRNVLGPTHEQTSVLANDLATVYDEKGRYNKAIRLAEKAIRIASETSPENLATYKYNLGHILLHKGDLKRARKALREALQIAEENDDQDTKAIIESSIMKLDLPSS</sequence>
<name>A0A7M5V7Y8_9CNID</name>
<evidence type="ECO:0000313" key="9">
    <source>
        <dbReference type="Proteomes" id="UP000594262"/>
    </source>
</evidence>
<dbReference type="Pfam" id="PF13424">
    <property type="entry name" value="TPR_12"/>
    <property type="match status" value="1"/>
</dbReference>
<evidence type="ECO:0000256" key="1">
    <source>
        <dbReference type="ARBA" id="ARBA00004173"/>
    </source>
</evidence>
<keyword evidence="6" id="KW-0496">Mitochondrion</keyword>
<dbReference type="AlphaFoldDB" id="A0A7M5V7Y8"/>
<dbReference type="RefSeq" id="XP_066921250.1">
    <property type="nucleotide sequence ID" value="XM_067065149.1"/>
</dbReference>
<dbReference type="InterPro" id="IPR013105">
    <property type="entry name" value="TPR_2"/>
</dbReference>
<evidence type="ECO:0000256" key="3">
    <source>
        <dbReference type="ARBA" id="ARBA00022737"/>
    </source>
</evidence>
<evidence type="ECO:0000256" key="2">
    <source>
        <dbReference type="ARBA" id="ARBA00008219"/>
    </source>
</evidence>
<dbReference type="OrthoDB" id="5986190at2759"/>
<accession>A0A7M5V7Y8</accession>
<keyword evidence="9" id="KW-1185">Reference proteome</keyword>
<evidence type="ECO:0000256" key="7">
    <source>
        <dbReference type="PROSITE-ProRule" id="PRU00339"/>
    </source>
</evidence>
<dbReference type="PROSITE" id="PS50005">
    <property type="entry name" value="TPR"/>
    <property type="match status" value="2"/>
</dbReference>
<dbReference type="SUPFAM" id="SSF48452">
    <property type="entry name" value="TPR-like"/>
    <property type="match status" value="1"/>
</dbReference>
<dbReference type="Pfam" id="PF07719">
    <property type="entry name" value="TPR_2"/>
    <property type="match status" value="1"/>
</dbReference>
<keyword evidence="5" id="KW-0809">Transit peptide</keyword>
<dbReference type="PANTHER" id="PTHR13143:SF6">
    <property type="entry name" value="TETRATRICOPEPTIDE REPEAT PROTEIN 19, MITOCHONDRIAL"/>
    <property type="match status" value="1"/>
</dbReference>
<feature type="repeat" description="TPR" evidence="7">
    <location>
        <begin position="215"/>
        <end position="248"/>
    </location>
</feature>
<dbReference type="SMART" id="SM00028">
    <property type="entry name" value="TPR"/>
    <property type="match status" value="5"/>
</dbReference>
<dbReference type="InterPro" id="IPR019734">
    <property type="entry name" value="TPR_rpt"/>
</dbReference>
<comment type="subcellular location">
    <subcellularLocation>
        <location evidence="1">Mitochondrion</location>
    </subcellularLocation>
</comment>
<dbReference type="InterPro" id="IPR040395">
    <property type="entry name" value="TTC19"/>
</dbReference>
<dbReference type="Proteomes" id="UP000594262">
    <property type="component" value="Unplaced"/>
</dbReference>